<evidence type="ECO:0008006" key="4">
    <source>
        <dbReference type="Google" id="ProtNLM"/>
    </source>
</evidence>
<dbReference type="InterPro" id="IPR036397">
    <property type="entry name" value="RNaseH_sf"/>
</dbReference>
<feature type="region of interest" description="Disordered" evidence="1">
    <location>
        <begin position="152"/>
        <end position="193"/>
    </location>
</feature>
<feature type="compositionally biased region" description="Polar residues" evidence="1">
    <location>
        <begin position="183"/>
        <end position="193"/>
    </location>
</feature>
<dbReference type="EMBL" id="JARYMX010000003">
    <property type="protein sequence ID" value="KAJ9556879.1"/>
    <property type="molecule type" value="Genomic_DNA"/>
</dbReference>
<protein>
    <recommendedName>
        <fullName evidence="4">Zinc finger, CCHC-type</fullName>
    </recommendedName>
</protein>
<dbReference type="CDD" id="cd09272">
    <property type="entry name" value="RNase_HI_RT_Ty1"/>
    <property type="match status" value="1"/>
</dbReference>
<dbReference type="InterPro" id="IPR043502">
    <property type="entry name" value="DNA/RNA_pol_sf"/>
</dbReference>
<dbReference type="GO" id="GO:0003676">
    <property type="term" value="F:nucleic acid binding"/>
    <property type="evidence" value="ECO:0007669"/>
    <property type="project" value="InterPro"/>
</dbReference>
<comment type="caution">
    <text evidence="2">The sequence shown here is derived from an EMBL/GenBank/DDBJ whole genome shotgun (WGS) entry which is preliminary data.</text>
</comment>
<name>A0AA38WP63_9ASTR</name>
<accession>A0AA38WP63</accession>
<gene>
    <name evidence="2" type="ORF">OSB04_011493</name>
</gene>
<keyword evidence="3" id="KW-1185">Reference proteome</keyword>
<evidence type="ECO:0000313" key="3">
    <source>
        <dbReference type="Proteomes" id="UP001172457"/>
    </source>
</evidence>
<dbReference type="AlphaFoldDB" id="A0AA38WP63"/>
<dbReference type="Gene3D" id="3.30.420.10">
    <property type="entry name" value="Ribonuclease H-like superfamily/Ribonuclease H"/>
    <property type="match status" value="1"/>
</dbReference>
<dbReference type="PANTHER" id="PTHR11439:SF515">
    <property type="entry name" value="GAG-POL POLYPROTEIN"/>
    <property type="match status" value="1"/>
</dbReference>
<organism evidence="2 3">
    <name type="scientific">Centaurea solstitialis</name>
    <name type="common">yellow star-thistle</name>
    <dbReference type="NCBI Taxonomy" id="347529"/>
    <lineage>
        <taxon>Eukaryota</taxon>
        <taxon>Viridiplantae</taxon>
        <taxon>Streptophyta</taxon>
        <taxon>Embryophyta</taxon>
        <taxon>Tracheophyta</taxon>
        <taxon>Spermatophyta</taxon>
        <taxon>Magnoliopsida</taxon>
        <taxon>eudicotyledons</taxon>
        <taxon>Gunneridae</taxon>
        <taxon>Pentapetalae</taxon>
        <taxon>asterids</taxon>
        <taxon>campanulids</taxon>
        <taxon>Asterales</taxon>
        <taxon>Asteraceae</taxon>
        <taxon>Carduoideae</taxon>
        <taxon>Cardueae</taxon>
        <taxon>Centaureinae</taxon>
        <taxon>Centaurea</taxon>
    </lineage>
</organism>
<evidence type="ECO:0000313" key="2">
    <source>
        <dbReference type="EMBL" id="KAJ9556879.1"/>
    </source>
</evidence>
<evidence type="ECO:0000256" key="1">
    <source>
        <dbReference type="SAM" id="MobiDB-lite"/>
    </source>
</evidence>
<reference evidence="2" key="1">
    <citation type="submission" date="2023-03" db="EMBL/GenBank/DDBJ databases">
        <title>Chromosome-scale reference genome and RAD-based genetic map of yellow starthistle (Centaurea solstitialis) reveal putative structural variation and QTLs associated with invader traits.</title>
        <authorList>
            <person name="Reatini B."/>
            <person name="Cang F.A."/>
            <person name="Jiang Q."/>
            <person name="Mckibben M.T.W."/>
            <person name="Barker M.S."/>
            <person name="Rieseberg L.H."/>
            <person name="Dlugosch K.M."/>
        </authorList>
    </citation>
    <scope>NUCLEOTIDE SEQUENCE</scope>
    <source>
        <strain evidence="2">CAN-66</strain>
        <tissue evidence="2">Leaf</tissue>
    </source>
</reference>
<dbReference type="PANTHER" id="PTHR11439">
    <property type="entry name" value="GAG-POL-RELATED RETROTRANSPOSON"/>
    <property type="match status" value="1"/>
</dbReference>
<dbReference type="Proteomes" id="UP001172457">
    <property type="component" value="Chromosome 3"/>
</dbReference>
<proteinExistence type="predicted"/>
<dbReference type="Pfam" id="PF14223">
    <property type="entry name" value="Retrotran_gag_2"/>
    <property type="match status" value="1"/>
</dbReference>
<dbReference type="SUPFAM" id="SSF56672">
    <property type="entry name" value="DNA/RNA polymerases"/>
    <property type="match status" value="1"/>
</dbReference>
<sequence length="457" mass="52237">MLYQSLPEDQLLLISKYKTAKAVWDALKVRHVGVTSVQKARLQTLKTEFEMLHMKENESIDSFTTKLTGIINKAASLGQTYEDSTLVRKLLNAVPDRFLQIVASIEQYSDLDTMSLDEAIGRLKTFEERLKYKKERVVDTQEGLMFTRHEHRGQSYRGRGRGRFNQSQGRGHNRFKSERKNWEPSQNSSRKGQTAYANKILNDTGMLDCNDAKIPMEPGLKLTNVTEERYVDTTEYRSIIGCLRYLLHTRPDLSFSVGLLSRFMQEPQEQHMKAIKQVLRYIKGTKDYGITYGHEGGNRIQGYSDSSYGVNTQEGKGTTGIVFYFGNSPISWSTQKQGTVALSSCESEFIAATAAATQALWLKRLLSKITDTKEQKVTIYVDNKSAIALMKNPVFHGRSKHIDTKYHFIRECVEKDDIVVEHINGEKQRANILTKPLPRIRFVTMRQLLGVKDLLQQ</sequence>